<dbReference type="PANTHER" id="PTHR48000">
    <property type="entry name" value="OS09G0431300 PROTEIN"/>
    <property type="match status" value="1"/>
</dbReference>
<feature type="domain" description="HTH myb-type" evidence="8">
    <location>
        <begin position="1"/>
        <end position="31"/>
    </location>
</feature>
<keyword evidence="3" id="KW-0805">Transcription regulation</keyword>
<evidence type="ECO:0000259" key="8">
    <source>
        <dbReference type="PROSITE" id="PS51294"/>
    </source>
</evidence>
<keyword evidence="6" id="KW-0539">Nucleus</keyword>
<dbReference type="GO" id="GO:0003677">
    <property type="term" value="F:DNA binding"/>
    <property type="evidence" value="ECO:0007669"/>
    <property type="project" value="UniProtKB-KW"/>
</dbReference>
<evidence type="ECO:0000256" key="5">
    <source>
        <dbReference type="ARBA" id="ARBA00023163"/>
    </source>
</evidence>
<dbReference type="InterPro" id="IPR001005">
    <property type="entry name" value="SANT/Myb"/>
</dbReference>
<dbReference type="CDD" id="cd00167">
    <property type="entry name" value="SANT"/>
    <property type="match status" value="1"/>
</dbReference>
<dbReference type="PROSITE" id="PS50090">
    <property type="entry name" value="MYB_LIKE"/>
    <property type="match status" value="1"/>
</dbReference>
<dbReference type="SUPFAM" id="SSF46689">
    <property type="entry name" value="Homeodomain-like"/>
    <property type="match status" value="1"/>
</dbReference>
<dbReference type="EMBL" id="JXTC01000136">
    <property type="protein sequence ID" value="PON86197.1"/>
    <property type="molecule type" value="Genomic_DNA"/>
</dbReference>
<evidence type="ECO:0000256" key="4">
    <source>
        <dbReference type="ARBA" id="ARBA00023125"/>
    </source>
</evidence>
<dbReference type="Pfam" id="PF00249">
    <property type="entry name" value="Myb_DNA-binding"/>
    <property type="match status" value="1"/>
</dbReference>
<evidence type="ECO:0000256" key="3">
    <source>
        <dbReference type="ARBA" id="ARBA00023015"/>
    </source>
</evidence>
<dbReference type="InterPro" id="IPR017930">
    <property type="entry name" value="Myb_dom"/>
</dbReference>
<sequence>MVRWSVIASQLPGRTDNDVKNYWNTKLKKKLLAGKMSLITTNTSSNPIPTSTSTTTDHLISGLKPSFQPPILVPKLQTLPENSSLSCPNSLTAPLRMISADINYNVPGLSVYDQRLSFNNSVMDFSDHQFDHVNSKKNRDIINGLLSQEVLSISHSSNSIVPASDHHIQHNNLKRASILPEISGCDEYSDGTTTLMDFEFGLSPYDNIVNDVSFEEKAAYNSMSLADHQSIINHH</sequence>
<dbReference type="Proteomes" id="UP000237000">
    <property type="component" value="Unassembled WGS sequence"/>
</dbReference>
<dbReference type="Gene3D" id="1.10.10.60">
    <property type="entry name" value="Homeodomain-like"/>
    <property type="match status" value="1"/>
</dbReference>
<dbReference type="InterPro" id="IPR009057">
    <property type="entry name" value="Homeodomain-like_sf"/>
</dbReference>
<name>A0A2P5EKV0_TREOI</name>
<evidence type="ECO:0000313" key="9">
    <source>
        <dbReference type="EMBL" id="PON86197.1"/>
    </source>
</evidence>
<feature type="domain" description="Myb-like" evidence="7">
    <location>
        <begin position="1"/>
        <end position="27"/>
    </location>
</feature>
<dbReference type="STRING" id="63057.A0A2P5EKV0"/>
<keyword evidence="5" id="KW-0804">Transcription</keyword>
<keyword evidence="10" id="KW-1185">Reference proteome</keyword>
<comment type="subcellular location">
    <subcellularLocation>
        <location evidence="1">Nucleus</location>
    </subcellularLocation>
</comment>
<evidence type="ECO:0000256" key="1">
    <source>
        <dbReference type="ARBA" id="ARBA00004123"/>
    </source>
</evidence>
<dbReference type="AlphaFoldDB" id="A0A2P5EKV0"/>
<evidence type="ECO:0000256" key="2">
    <source>
        <dbReference type="ARBA" id="ARBA00022737"/>
    </source>
</evidence>
<accession>A0A2P5EKV0</accession>
<organism evidence="9 10">
    <name type="scientific">Trema orientale</name>
    <name type="common">Charcoal tree</name>
    <name type="synonym">Celtis orientalis</name>
    <dbReference type="NCBI Taxonomy" id="63057"/>
    <lineage>
        <taxon>Eukaryota</taxon>
        <taxon>Viridiplantae</taxon>
        <taxon>Streptophyta</taxon>
        <taxon>Embryophyta</taxon>
        <taxon>Tracheophyta</taxon>
        <taxon>Spermatophyta</taxon>
        <taxon>Magnoliopsida</taxon>
        <taxon>eudicotyledons</taxon>
        <taxon>Gunneridae</taxon>
        <taxon>Pentapetalae</taxon>
        <taxon>rosids</taxon>
        <taxon>fabids</taxon>
        <taxon>Rosales</taxon>
        <taxon>Cannabaceae</taxon>
        <taxon>Trema</taxon>
    </lineage>
</organism>
<evidence type="ECO:0000313" key="10">
    <source>
        <dbReference type="Proteomes" id="UP000237000"/>
    </source>
</evidence>
<dbReference type="PROSITE" id="PS51294">
    <property type="entry name" value="HTH_MYB"/>
    <property type="match status" value="1"/>
</dbReference>
<protein>
    <submittedName>
        <fullName evidence="9">Octamer-binding transcription factor</fullName>
    </submittedName>
</protein>
<proteinExistence type="predicted"/>
<keyword evidence="2" id="KW-0677">Repeat</keyword>
<keyword evidence="4" id="KW-0238">DNA-binding</keyword>
<evidence type="ECO:0000256" key="6">
    <source>
        <dbReference type="ARBA" id="ARBA00023242"/>
    </source>
</evidence>
<comment type="caution">
    <text evidence="9">The sequence shown here is derived from an EMBL/GenBank/DDBJ whole genome shotgun (WGS) entry which is preliminary data.</text>
</comment>
<evidence type="ECO:0000259" key="7">
    <source>
        <dbReference type="PROSITE" id="PS50090"/>
    </source>
</evidence>
<reference evidence="10" key="1">
    <citation type="submission" date="2016-06" db="EMBL/GenBank/DDBJ databases">
        <title>Parallel loss of symbiosis genes in relatives of nitrogen-fixing non-legume Parasponia.</title>
        <authorList>
            <person name="Van Velzen R."/>
            <person name="Holmer R."/>
            <person name="Bu F."/>
            <person name="Rutten L."/>
            <person name="Van Zeijl A."/>
            <person name="Liu W."/>
            <person name="Santuari L."/>
            <person name="Cao Q."/>
            <person name="Sharma T."/>
            <person name="Shen D."/>
            <person name="Roswanjaya Y."/>
            <person name="Wardhani T."/>
            <person name="Kalhor M.S."/>
            <person name="Jansen J."/>
            <person name="Van den Hoogen J."/>
            <person name="Gungor B."/>
            <person name="Hartog M."/>
            <person name="Hontelez J."/>
            <person name="Verver J."/>
            <person name="Yang W.-C."/>
            <person name="Schijlen E."/>
            <person name="Repin R."/>
            <person name="Schilthuizen M."/>
            <person name="Schranz E."/>
            <person name="Heidstra R."/>
            <person name="Miyata K."/>
            <person name="Fedorova E."/>
            <person name="Kohlen W."/>
            <person name="Bisseling T."/>
            <person name="Smit S."/>
            <person name="Geurts R."/>
        </authorList>
    </citation>
    <scope>NUCLEOTIDE SEQUENCE [LARGE SCALE GENOMIC DNA]</scope>
    <source>
        <strain evidence="10">cv. RG33-2</strain>
    </source>
</reference>
<gene>
    <name evidence="9" type="ORF">TorRG33x02_180710</name>
</gene>
<dbReference type="InParanoid" id="A0A2P5EKV0"/>
<dbReference type="PANTHER" id="PTHR48000:SF67">
    <property type="entry name" value="MYB-LIKE DNA-BINDING DOMAIN CONTAINING PROTEIN, EXPRESSED"/>
    <property type="match status" value="1"/>
</dbReference>
<dbReference type="GO" id="GO:0005634">
    <property type="term" value="C:nucleus"/>
    <property type="evidence" value="ECO:0007669"/>
    <property type="project" value="UniProtKB-SubCell"/>
</dbReference>
<dbReference type="OrthoDB" id="1751843at2759"/>